<feature type="chain" id="PRO_5006865616" evidence="1">
    <location>
        <begin position="21"/>
        <end position="83"/>
    </location>
</feature>
<reference evidence="2" key="1">
    <citation type="submission" date="2015-12" db="EMBL/GenBank/DDBJ databases">
        <title>Gene expression during late stages of embryo sac development: a critical building block for successful pollen-pistil interactions.</title>
        <authorList>
            <person name="Liu Y."/>
            <person name="Joly V."/>
            <person name="Sabar M."/>
            <person name="Matton D.P."/>
        </authorList>
    </citation>
    <scope>NUCLEOTIDE SEQUENCE</scope>
</reference>
<feature type="signal peptide" evidence="1">
    <location>
        <begin position="1"/>
        <end position="20"/>
    </location>
</feature>
<evidence type="ECO:0000313" key="2">
    <source>
        <dbReference type="EMBL" id="JAP12442.1"/>
    </source>
</evidence>
<organism evidence="2">
    <name type="scientific">Solanum chacoense</name>
    <name type="common">Chaco potato</name>
    <dbReference type="NCBI Taxonomy" id="4108"/>
    <lineage>
        <taxon>Eukaryota</taxon>
        <taxon>Viridiplantae</taxon>
        <taxon>Streptophyta</taxon>
        <taxon>Embryophyta</taxon>
        <taxon>Tracheophyta</taxon>
        <taxon>Spermatophyta</taxon>
        <taxon>Magnoliopsida</taxon>
        <taxon>eudicotyledons</taxon>
        <taxon>Gunneridae</taxon>
        <taxon>Pentapetalae</taxon>
        <taxon>asterids</taxon>
        <taxon>lamiids</taxon>
        <taxon>Solanales</taxon>
        <taxon>Solanaceae</taxon>
        <taxon>Solanoideae</taxon>
        <taxon>Solaneae</taxon>
        <taxon>Solanum</taxon>
    </lineage>
</organism>
<dbReference type="AlphaFoldDB" id="A0A0V0GX22"/>
<accession>A0A0V0GX22</accession>
<keyword evidence="1" id="KW-0732">Signal</keyword>
<name>A0A0V0GX22_SOLCH</name>
<protein>
    <submittedName>
        <fullName evidence="2">Putative ovule protein</fullName>
    </submittedName>
</protein>
<sequence length="83" mass="9640">MISQLLYLLNILFFCAKDLLETTSLPSQGEVRLCTHYPPQTYLWDYTGYVVVVAQRHQELQHPLVWIPLAVWMSSSLQCQVQS</sequence>
<dbReference type="EMBL" id="GEDG01029594">
    <property type="protein sequence ID" value="JAP12442.1"/>
    <property type="molecule type" value="Transcribed_RNA"/>
</dbReference>
<proteinExistence type="predicted"/>
<evidence type="ECO:0000256" key="1">
    <source>
        <dbReference type="SAM" id="SignalP"/>
    </source>
</evidence>